<name>Q17BB9_AEDAE</name>
<dbReference type="EMBL" id="CH477324">
    <property type="protein sequence ID" value="EAT43527.1"/>
    <property type="molecule type" value="Genomic_DNA"/>
</dbReference>
<feature type="compositionally biased region" description="Basic and acidic residues" evidence="1">
    <location>
        <begin position="114"/>
        <end position="124"/>
    </location>
</feature>
<dbReference type="Proteomes" id="UP000682892">
    <property type="component" value="Unassembled WGS sequence"/>
</dbReference>
<dbReference type="HOGENOM" id="CLU_000384_9_9_1"/>
<reference evidence="2" key="3">
    <citation type="submission" date="2012-09" db="EMBL/GenBank/DDBJ databases">
        <authorList>
            <consortium name="VectorBase"/>
        </authorList>
    </citation>
    <scope>NUCLEOTIDE SEQUENCE</scope>
    <source>
        <strain evidence="2">Liverpool</strain>
    </source>
</reference>
<evidence type="ECO:0000313" key="3">
    <source>
        <dbReference type="Proteomes" id="UP000682892"/>
    </source>
</evidence>
<accession>Q17BB9</accession>
<reference evidence="2" key="1">
    <citation type="submission" date="2005-10" db="EMBL/GenBank/DDBJ databases">
        <authorList>
            <person name="Loftus B.J."/>
            <person name="Nene V.M."/>
            <person name="Hannick L.I."/>
            <person name="Bidwell S."/>
            <person name="Haas B."/>
            <person name="Amedeo P."/>
            <person name="Orvis J."/>
            <person name="Wortman J.R."/>
            <person name="White O.R."/>
            <person name="Salzberg S."/>
            <person name="Shumway M."/>
            <person name="Koo H."/>
            <person name="Zhao Y."/>
            <person name="Holmes M."/>
            <person name="Miller J."/>
            <person name="Schatz M."/>
            <person name="Pop M."/>
            <person name="Pai G."/>
            <person name="Utterback T."/>
            <person name="Rogers Y.-H."/>
            <person name="Kravitz S."/>
            <person name="Fraser C.M."/>
        </authorList>
    </citation>
    <scope>NUCLEOTIDE SEQUENCE</scope>
    <source>
        <strain evidence="2">Liverpool</strain>
    </source>
</reference>
<feature type="region of interest" description="Disordered" evidence="1">
    <location>
        <begin position="63"/>
        <end position="124"/>
    </location>
</feature>
<feature type="compositionally biased region" description="Basic residues" evidence="1">
    <location>
        <begin position="104"/>
        <end position="113"/>
    </location>
</feature>
<evidence type="ECO:0000313" key="2">
    <source>
        <dbReference type="EMBL" id="EAT43527.1"/>
    </source>
</evidence>
<protein>
    <submittedName>
        <fullName evidence="2">AAEL005015-PA</fullName>
    </submittedName>
</protein>
<dbReference type="OMA" id="MFCELDE"/>
<sequence length="124" mass="14233">MIRKVRKKISIGSTLISAHKGQVKIQSKSGRRRNITLQLPAVEDASSNTGRAKKRMFCELDESDEEFRGFSPEPPLPTAREPHPRLLQGSQKSVRVPTPQCHPVLRRSTREKKKKIDKDFVYRK</sequence>
<reference evidence="2" key="2">
    <citation type="journal article" date="2007" name="Science">
        <title>Genome sequence of Aedes aegypti, a major arbovirus vector.</title>
        <authorList>
            <person name="Nene V."/>
            <person name="Wortman J.R."/>
            <person name="Lawson D."/>
            <person name="Haas B."/>
            <person name="Kodira C."/>
            <person name="Tu Z.J."/>
            <person name="Loftus B."/>
            <person name="Xi Z."/>
            <person name="Megy K."/>
            <person name="Grabherr M."/>
            <person name="Ren Q."/>
            <person name="Zdobnov E.M."/>
            <person name="Lobo N.F."/>
            <person name="Campbell K.S."/>
            <person name="Brown S.E."/>
            <person name="Bonaldo M.F."/>
            <person name="Zhu J."/>
            <person name="Sinkins S.P."/>
            <person name="Hogenkamp D.G."/>
            <person name="Amedeo P."/>
            <person name="Arensburger P."/>
            <person name="Atkinson P.W."/>
            <person name="Bidwell S."/>
            <person name="Biedler J."/>
            <person name="Birney E."/>
            <person name="Bruggner R.V."/>
            <person name="Costas J."/>
            <person name="Coy M.R."/>
            <person name="Crabtree J."/>
            <person name="Crawford M."/>
            <person name="Debruyn B."/>
            <person name="Decaprio D."/>
            <person name="Eiglmeier K."/>
            <person name="Eisenstadt E."/>
            <person name="El-Dorry H."/>
            <person name="Gelbart W.M."/>
            <person name="Gomes S.L."/>
            <person name="Hammond M."/>
            <person name="Hannick L.I."/>
            <person name="Hogan J.R."/>
            <person name="Holmes M.H."/>
            <person name="Jaffe D."/>
            <person name="Johnston J.S."/>
            <person name="Kennedy R.C."/>
            <person name="Koo H."/>
            <person name="Kravitz S."/>
            <person name="Kriventseva E.V."/>
            <person name="Kulp D."/>
            <person name="Labutti K."/>
            <person name="Lee E."/>
            <person name="Li S."/>
            <person name="Lovin D.D."/>
            <person name="Mao C."/>
            <person name="Mauceli E."/>
            <person name="Menck C.F."/>
            <person name="Miller J.R."/>
            <person name="Montgomery P."/>
            <person name="Mori A."/>
            <person name="Nascimento A.L."/>
            <person name="Naveira H.F."/>
            <person name="Nusbaum C."/>
            <person name="O'leary S."/>
            <person name="Orvis J."/>
            <person name="Pertea M."/>
            <person name="Quesneville H."/>
            <person name="Reidenbach K.R."/>
            <person name="Rogers Y.H."/>
            <person name="Roth C.W."/>
            <person name="Schneider J.R."/>
            <person name="Schatz M."/>
            <person name="Shumway M."/>
            <person name="Stanke M."/>
            <person name="Stinson E.O."/>
            <person name="Tubio J.M."/>
            <person name="Vanzee J.P."/>
            <person name="Verjovski-Almeida S."/>
            <person name="Werner D."/>
            <person name="White O."/>
            <person name="Wyder S."/>
            <person name="Zeng Q."/>
            <person name="Zhao Q."/>
            <person name="Zhao Y."/>
            <person name="Hill C.A."/>
            <person name="Raikhel A.S."/>
            <person name="Soares M.B."/>
            <person name="Knudson D.L."/>
            <person name="Lee N.H."/>
            <person name="Galagan J."/>
            <person name="Salzberg S.L."/>
            <person name="Paulsen I.T."/>
            <person name="Dimopoulos G."/>
            <person name="Collins F.H."/>
            <person name="Birren B."/>
            <person name="Fraser-Liggett C.M."/>
            <person name="Severson D.W."/>
        </authorList>
    </citation>
    <scope>NUCLEOTIDE SEQUENCE [LARGE SCALE GENOMIC DNA]</scope>
    <source>
        <strain evidence="2">Liverpool</strain>
    </source>
</reference>
<organism evidence="2 3">
    <name type="scientific">Aedes aegypti</name>
    <name type="common">Yellowfever mosquito</name>
    <name type="synonym">Culex aegypti</name>
    <dbReference type="NCBI Taxonomy" id="7159"/>
    <lineage>
        <taxon>Eukaryota</taxon>
        <taxon>Metazoa</taxon>
        <taxon>Ecdysozoa</taxon>
        <taxon>Arthropoda</taxon>
        <taxon>Hexapoda</taxon>
        <taxon>Insecta</taxon>
        <taxon>Pterygota</taxon>
        <taxon>Neoptera</taxon>
        <taxon>Endopterygota</taxon>
        <taxon>Diptera</taxon>
        <taxon>Nematocera</taxon>
        <taxon>Culicoidea</taxon>
        <taxon>Culicidae</taxon>
        <taxon>Culicinae</taxon>
        <taxon>Aedini</taxon>
        <taxon>Aedes</taxon>
        <taxon>Stegomyia</taxon>
    </lineage>
</organism>
<evidence type="ECO:0000256" key="1">
    <source>
        <dbReference type="SAM" id="MobiDB-lite"/>
    </source>
</evidence>
<dbReference type="PaxDb" id="7159-AAEL005015-PA"/>
<dbReference type="eggNOG" id="KOG0017">
    <property type="taxonomic scope" value="Eukaryota"/>
</dbReference>
<dbReference type="AlphaFoldDB" id="Q17BB9"/>
<gene>
    <name evidence="2" type="ORF">AaeL_AAEL005015</name>
</gene>
<proteinExistence type="predicted"/>